<proteinExistence type="predicted"/>
<dbReference type="InterPro" id="IPR036873">
    <property type="entry name" value="Rhodanese-like_dom_sf"/>
</dbReference>
<dbReference type="InParanoid" id="A0A2K1XZ05"/>
<sequence>MIRLLMNVASLSIRIVSPCPLAKAPDVSNAGRHLSAAEFHSVLQNAGKLGDKESVADDKGLTRIGKFDSPNVDTLDPGIRQYSDLPSWIDDNSEKLRGKNVLMYCTGGIRCEMALAYIRLKVLDLKMYFSFVFDHQYDSLESSDTNILGTCLLHGLSFDSSRCVCSCCRMLVFVCDCCRKEEAVFVCELCLKHGKGVESIVAENGEQLDILPQFELKTISSNTVLLPQLLGGLVKVCARPPIKLRILCMHGFRQNASGFRRTASLAKKLKGIVELIFVDAPHELPFIYLPVFSELECSDESSLSSQQFLPSTETCRGKLARLIAPDCKGRSVTDWKKADSLFDPLRYQQQTEGFNVSPSYLKTVDIDFRFAILCAGFALPLAEIDRRSINCPSLHIFGSVPGKDRQIENKTSRELASLFEDDCSVIIEHDCGHIIPTRSPYIDEIKGFLQRFL</sequence>
<protein>
    <recommendedName>
        <fullName evidence="1">Rhodanese domain-containing protein</fullName>
    </recommendedName>
</protein>
<dbReference type="GO" id="GO:0005737">
    <property type="term" value="C:cytoplasm"/>
    <property type="evidence" value="ECO:0000318"/>
    <property type="project" value="GO_Central"/>
</dbReference>
<dbReference type="Pfam" id="PF03959">
    <property type="entry name" value="FSH1"/>
    <property type="match status" value="2"/>
</dbReference>
<dbReference type="STRING" id="3694.A0A2K1XZ05"/>
<name>A0A2K1XZ05_POPTR</name>
<dbReference type="InterPro" id="IPR001763">
    <property type="entry name" value="Rhodanese-like_dom"/>
</dbReference>
<reference evidence="2 3" key="1">
    <citation type="journal article" date="2006" name="Science">
        <title>The genome of black cottonwood, Populus trichocarpa (Torr. &amp; Gray).</title>
        <authorList>
            <person name="Tuskan G.A."/>
            <person name="Difazio S."/>
            <person name="Jansson S."/>
            <person name="Bohlmann J."/>
            <person name="Grigoriev I."/>
            <person name="Hellsten U."/>
            <person name="Putnam N."/>
            <person name="Ralph S."/>
            <person name="Rombauts S."/>
            <person name="Salamov A."/>
            <person name="Schein J."/>
            <person name="Sterck L."/>
            <person name="Aerts A."/>
            <person name="Bhalerao R.R."/>
            <person name="Bhalerao R.P."/>
            <person name="Blaudez D."/>
            <person name="Boerjan W."/>
            <person name="Brun A."/>
            <person name="Brunner A."/>
            <person name="Busov V."/>
            <person name="Campbell M."/>
            <person name="Carlson J."/>
            <person name="Chalot M."/>
            <person name="Chapman J."/>
            <person name="Chen G.L."/>
            <person name="Cooper D."/>
            <person name="Coutinho P.M."/>
            <person name="Couturier J."/>
            <person name="Covert S."/>
            <person name="Cronk Q."/>
            <person name="Cunningham R."/>
            <person name="Davis J."/>
            <person name="Degroeve S."/>
            <person name="Dejardin A."/>
            <person name="Depamphilis C."/>
            <person name="Detter J."/>
            <person name="Dirks B."/>
            <person name="Dubchak I."/>
            <person name="Duplessis S."/>
            <person name="Ehlting J."/>
            <person name="Ellis B."/>
            <person name="Gendler K."/>
            <person name="Goodstein D."/>
            <person name="Gribskov M."/>
            <person name="Grimwood J."/>
            <person name="Groover A."/>
            <person name="Gunter L."/>
            <person name="Hamberger B."/>
            <person name="Heinze B."/>
            <person name="Helariutta Y."/>
            <person name="Henrissat B."/>
            <person name="Holligan D."/>
            <person name="Holt R."/>
            <person name="Huang W."/>
            <person name="Islam-Faridi N."/>
            <person name="Jones S."/>
            <person name="Jones-Rhoades M."/>
            <person name="Jorgensen R."/>
            <person name="Joshi C."/>
            <person name="Kangasjarvi J."/>
            <person name="Karlsson J."/>
            <person name="Kelleher C."/>
            <person name="Kirkpatrick R."/>
            <person name="Kirst M."/>
            <person name="Kohler A."/>
            <person name="Kalluri U."/>
            <person name="Larimer F."/>
            <person name="Leebens-Mack J."/>
            <person name="Leple J.C."/>
            <person name="Locascio P."/>
            <person name="Lou Y."/>
            <person name="Lucas S."/>
            <person name="Martin F."/>
            <person name="Montanini B."/>
            <person name="Napoli C."/>
            <person name="Nelson D.R."/>
            <person name="Nelson C."/>
            <person name="Nieminen K."/>
            <person name="Nilsson O."/>
            <person name="Pereda V."/>
            <person name="Peter G."/>
            <person name="Philippe R."/>
            <person name="Pilate G."/>
            <person name="Poliakov A."/>
            <person name="Razumovskaya J."/>
            <person name="Richardson P."/>
            <person name="Rinaldi C."/>
            <person name="Ritland K."/>
            <person name="Rouze P."/>
            <person name="Ryaboy D."/>
            <person name="Schmutz J."/>
            <person name="Schrader J."/>
            <person name="Segerman B."/>
            <person name="Shin H."/>
            <person name="Siddiqui A."/>
            <person name="Sterky F."/>
            <person name="Terry A."/>
            <person name="Tsai C.J."/>
            <person name="Uberbacher E."/>
            <person name="Unneberg P."/>
            <person name="Vahala J."/>
            <person name="Wall K."/>
            <person name="Wessler S."/>
            <person name="Yang G."/>
            <person name="Yin T."/>
            <person name="Douglas C."/>
            <person name="Marra M."/>
            <person name="Sandberg G."/>
            <person name="Van de Peer Y."/>
            <person name="Rokhsar D."/>
        </authorList>
    </citation>
    <scope>NUCLEOTIDE SEQUENCE [LARGE SCALE GENOMIC DNA]</scope>
    <source>
        <strain evidence="3">cv. Nisqually</strain>
    </source>
</reference>
<dbReference type="PANTHER" id="PTHR43268:SF6">
    <property type="entry name" value="THIOSULFATE SULFURTRANSFERASE_RHODANESE-LIKE DOMAIN-CONTAINING PROTEIN 2"/>
    <property type="match status" value="1"/>
</dbReference>
<evidence type="ECO:0000313" key="3">
    <source>
        <dbReference type="Proteomes" id="UP000006729"/>
    </source>
</evidence>
<evidence type="ECO:0000259" key="1">
    <source>
        <dbReference type="PROSITE" id="PS50206"/>
    </source>
</evidence>
<accession>A0A2K1XZ05</accession>
<dbReference type="InterPro" id="IPR029058">
    <property type="entry name" value="AB_hydrolase_fold"/>
</dbReference>
<keyword evidence="3" id="KW-1185">Reference proteome</keyword>
<dbReference type="PANTHER" id="PTHR43268">
    <property type="entry name" value="THIOSULFATE SULFURTRANSFERASE/RHODANESE-LIKE DOMAIN-CONTAINING PROTEIN 2"/>
    <property type="match status" value="1"/>
</dbReference>
<dbReference type="GO" id="GO:0016787">
    <property type="term" value="F:hydrolase activity"/>
    <property type="evidence" value="ECO:0000318"/>
    <property type="project" value="GO_Central"/>
</dbReference>
<dbReference type="GO" id="GO:0005634">
    <property type="term" value="C:nucleus"/>
    <property type="evidence" value="ECO:0000318"/>
    <property type="project" value="GO_Central"/>
</dbReference>
<feature type="domain" description="Rhodanese" evidence="1">
    <location>
        <begin position="84"/>
        <end position="119"/>
    </location>
</feature>
<dbReference type="AlphaFoldDB" id="A0A2K1XZ05"/>
<organism evidence="2 3">
    <name type="scientific">Populus trichocarpa</name>
    <name type="common">Western balsam poplar</name>
    <name type="synonym">Populus balsamifera subsp. trichocarpa</name>
    <dbReference type="NCBI Taxonomy" id="3694"/>
    <lineage>
        <taxon>Eukaryota</taxon>
        <taxon>Viridiplantae</taxon>
        <taxon>Streptophyta</taxon>
        <taxon>Embryophyta</taxon>
        <taxon>Tracheophyta</taxon>
        <taxon>Spermatophyta</taxon>
        <taxon>Magnoliopsida</taxon>
        <taxon>eudicotyledons</taxon>
        <taxon>Gunneridae</taxon>
        <taxon>Pentapetalae</taxon>
        <taxon>rosids</taxon>
        <taxon>fabids</taxon>
        <taxon>Malpighiales</taxon>
        <taxon>Salicaceae</taxon>
        <taxon>Saliceae</taxon>
        <taxon>Populus</taxon>
    </lineage>
</organism>
<dbReference type="Gene3D" id="3.40.50.1820">
    <property type="entry name" value="alpha/beta hydrolase"/>
    <property type="match status" value="2"/>
</dbReference>
<dbReference type="PROSITE" id="PS50206">
    <property type="entry name" value="RHODANESE_3"/>
    <property type="match status" value="1"/>
</dbReference>
<dbReference type="Proteomes" id="UP000006729">
    <property type="component" value="Chromosome 13"/>
</dbReference>
<evidence type="ECO:0000313" key="2">
    <source>
        <dbReference type="EMBL" id="PNT05999.1"/>
    </source>
</evidence>
<dbReference type="Gene3D" id="3.40.250.10">
    <property type="entry name" value="Rhodanese-like domain"/>
    <property type="match status" value="1"/>
</dbReference>
<gene>
    <name evidence="2" type="ORF">POPTR_013G007200</name>
</gene>
<dbReference type="InterPro" id="IPR020936">
    <property type="entry name" value="TrhO"/>
</dbReference>
<dbReference type="EMBL" id="CM009302">
    <property type="protein sequence ID" value="PNT05999.1"/>
    <property type="molecule type" value="Genomic_DNA"/>
</dbReference>
<dbReference type="InterPro" id="IPR005645">
    <property type="entry name" value="FSH-like_dom"/>
</dbReference>